<feature type="region of interest" description="Disordered" evidence="2">
    <location>
        <begin position="333"/>
        <end position="364"/>
    </location>
</feature>
<dbReference type="EMBL" id="VANP01000001">
    <property type="protein sequence ID" value="TLP66105.1"/>
    <property type="molecule type" value="Genomic_DNA"/>
</dbReference>
<dbReference type="InterPro" id="IPR014755">
    <property type="entry name" value="Cu-Rt/internalin_Ig-like"/>
</dbReference>
<feature type="signal peptide" evidence="3">
    <location>
        <begin position="1"/>
        <end position="23"/>
    </location>
</feature>
<evidence type="ECO:0000256" key="3">
    <source>
        <dbReference type="SAM" id="SignalP"/>
    </source>
</evidence>
<feature type="domain" description="N,N-dimethylformamidase beta subunit-like C-terminal" evidence="6">
    <location>
        <begin position="87"/>
        <end position="486"/>
    </location>
</feature>
<feature type="domain" description="DUF4082" evidence="5">
    <location>
        <begin position="1172"/>
        <end position="1319"/>
    </location>
</feature>
<protein>
    <submittedName>
        <fullName evidence="7">DUF4082 domain-containing protein</fullName>
    </submittedName>
</protein>
<gene>
    <name evidence="7" type="ORF">FED44_00870</name>
</gene>
<sequence>MRLRVAILGALFAVFAIPVPAQAAGACGPGGNAITCENEISGTSPDEWDSERDTSDGSTIEGYSDQFSVASGATVNFKIRTSATAFTVKIYRLGYYQGNGARFVTELTPNVAVARANPATCPTNDTTGLTECSWNTVASWVVPSGQISGIYFAHLVRTDGTTDGNKIVFVVRNDASTSALLFKTSDTTWQAYNDWGGNSLYSGSANTATGRAVKVSYNRPFHNRVGTTARDYLFNAEYPMVRFLERNGYDISYVGSMDVARNPGALLHHRTLLSVGHDEYWSGAERDAFTAARDAGVNLAFFSGNEVFWKTRWENGAGDAPYRTLVSYKETHDNAKTDPSGTWTGTWRDPRFSPPADGGKPENSLTGTLWTVNCCTYAMTVPAAEGRLRLWRNTNLATRALLGQPTTLPDGTLGYEWDEDVDNGSRPAGLFRMSSTTVDVPAKIQDWGTNVADGTATHSLTMYRAASGALVFGAGTVQWAWGLDAEHDGDTPAADPNMQQATVNVLADMGVQPASLMPDLDAAAASSDHTAPTSTITSPLLNASLNSGATVTVTGTASDSGGGRVGGVEVSTDGGATWHPANGRESWSYTWTATGSGTVNIKSRAVDDSANLETPGAGRNVTVKCPCSLYPPSYVPSIPTGTDTSALELGVKFRPSVNGWVTGVRFYKGTGNSGTHTGSLWKTDGTLLATGTFVNETATGWQTLVFPGAVTVTAGTTYVASYYAPAGRYSSTPGAFWGQSYSRAPLTAPSTAEADGNGVYRMGAGFPNSSYRGGDYGVDVVFATQDTFPPSVVNATPYAGSSSVPTNATPTVTFNEPIQSGFGTLTVKGPGGVTIPGTASLDGSAAKLTFTPSGALAANTGYTVAVSGTKDTAGNTMQGTYSFTFVTAKATLPPGQCPCSIWDDLALPATASTNDPSEVELGVKFRASVDGLITGIRFYKGVANTGTHIGTLWSAAGTALASATFNNESTLGWQEVTFSSPVPVTEGTTYVASYHTMAGNYAVTSSGLSSAVTRGPLTALGNGQEGGNGVYAYGSRRFPTGSWGASNYWVDVMFSVPPDVAAPTVARKAPSDAATGVPASTAIRATFSEAVQTGTPVITVEGPGGVLVSGGASLDPARKVLTFTPAAALGDGKQYTVRVSGAKDDAGNTMVQTQWSFTTTGACPCSIWESDAVPGNVAENDASGIEVGVKFRSDVAGEITGIRFYKGPGNSGTHIGSLWAADGTRLATGTFSAETSGGWQTLLFTTPVPIAAGTTYVASYYAPNGHYSGDGGYFNSGPAVNGHLTALANGGGSAGNGVYAYGGASQFPQNTYNGANYWVDVVFHP</sequence>
<dbReference type="OrthoDB" id="505641at2"/>
<dbReference type="InterPro" id="IPR014756">
    <property type="entry name" value="Ig_E-set"/>
</dbReference>
<dbReference type="Pfam" id="PF13313">
    <property type="entry name" value="DUF4082"/>
    <property type="match status" value="3"/>
</dbReference>
<dbReference type="Pfam" id="PF17957">
    <property type="entry name" value="Big_7"/>
    <property type="match status" value="1"/>
</dbReference>
<evidence type="ECO:0000259" key="6">
    <source>
        <dbReference type="Pfam" id="PF20254"/>
    </source>
</evidence>
<comment type="caution">
    <text evidence="7">The sequence shown here is derived from an EMBL/GenBank/DDBJ whole genome shotgun (WGS) entry which is preliminary data.</text>
</comment>
<dbReference type="Gene3D" id="2.60.40.650">
    <property type="match status" value="1"/>
</dbReference>
<feature type="domain" description="DUF4082" evidence="5">
    <location>
        <begin position="635"/>
        <end position="777"/>
    </location>
</feature>
<proteinExistence type="predicted"/>
<feature type="domain" description="SbsA Ig-like" evidence="4">
    <location>
        <begin position="786"/>
        <end position="887"/>
    </location>
</feature>
<feature type="domain" description="SbsA Ig-like" evidence="4">
    <location>
        <begin position="1059"/>
        <end position="1159"/>
    </location>
</feature>
<dbReference type="PROSITE" id="PS51257">
    <property type="entry name" value="PROKAR_LIPOPROTEIN"/>
    <property type="match status" value="1"/>
</dbReference>
<evidence type="ECO:0000259" key="5">
    <source>
        <dbReference type="Pfam" id="PF13313"/>
    </source>
</evidence>
<feature type="chain" id="PRO_5024317225" evidence="3">
    <location>
        <begin position="24"/>
        <end position="1325"/>
    </location>
</feature>
<dbReference type="SUPFAM" id="SSF81296">
    <property type="entry name" value="E set domains"/>
    <property type="match status" value="1"/>
</dbReference>
<feature type="domain" description="DUF4082" evidence="5">
    <location>
        <begin position="907"/>
        <end position="1050"/>
    </location>
</feature>
<dbReference type="Pfam" id="PF20254">
    <property type="entry name" value="DMFA2_C"/>
    <property type="match status" value="1"/>
</dbReference>
<dbReference type="Pfam" id="PF13205">
    <property type="entry name" value="Big_5"/>
    <property type="match status" value="2"/>
</dbReference>
<evidence type="ECO:0000256" key="2">
    <source>
        <dbReference type="SAM" id="MobiDB-lite"/>
    </source>
</evidence>
<evidence type="ECO:0000313" key="8">
    <source>
        <dbReference type="Proteomes" id="UP000309033"/>
    </source>
</evidence>
<keyword evidence="8" id="KW-1185">Reference proteome</keyword>
<evidence type="ECO:0000256" key="1">
    <source>
        <dbReference type="ARBA" id="ARBA00022729"/>
    </source>
</evidence>
<dbReference type="Gene3D" id="2.60.40.1220">
    <property type="match status" value="2"/>
</dbReference>
<dbReference type="InterPro" id="IPR025141">
    <property type="entry name" value="DUF4082"/>
</dbReference>
<reference evidence="7" key="1">
    <citation type="submission" date="2019-05" db="EMBL/GenBank/DDBJ databases">
        <title>Isolation, diversity and antifungal activity of Actinobacteria from wheat.</title>
        <authorList>
            <person name="Yu B."/>
        </authorList>
    </citation>
    <scope>NUCLEOTIDE SEQUENCE [LARGE SCALE GENOMIC DNA]</scope>
    <source>
        <strain evidence="7">NEAU-HEGS1-5</strain>
    </source>
</reference>
<dbReference type="InterPro" id="IPR046540">
    <property type="entry name" value="DMFA2_C"/>
</dbReference>
<accession>A0A5R8ZL85</accession>
<dbReference type="InterPro" id="IPR032812">
    <property type="entry name" value="SbsA_Ig"/>
</dbReference>
<evidence type="ECO:0000259" key="4">
    <source>
        <dbReference type="Pfam" id="PF13205"/>
    </source>
</evidence>
<dbReference type="Proteomes" id="UP000309033">
    <property type="component" value="Unassembled WGS sequence"/>
</dbReference>
<evidence type="ECO:0000313" key="7">
    <source>
        <dbReference type="EMBL" id="TLP66105.1"/>
    </source>
</evidence>
<name>A0A5R8ZL85_9ACTN</name>
<keyword evidence="1 3" id="KW-0732">Signal</keyword>
<organism evidence="7 8">
    <name type="scientific">Microbispora triticiradicis</name>
    <dbReference type="NCBI Taxonomy" id="2200763"/>
    <lineage>
        <taxon>Bacteria</taxon>
        <taxon>Bacillati</taxon>
        <taxon>Actinomycetota</taxon>
        <taxon>Actinomycetes</taxon>
        <taxon>Streptosporangiales</taxon>
        <taxon>Streptosporangiaceae</taxon>
        <taxon>Microbispora</taxon>
    </lineage>
</organism>